<sequence length="542" mass="60070">METGTRQTSTAADEQQTPSSTDSRMALSPGSPGMRDSPQPRNQRACDSCRSRKVKCRFSDGATVCFVCASLEIPCTFDRPRRKRGPPNKHAEAIRSAMASQNASSGEQSSPSELRTVVLAERPASSSASSSGPWLDKFAPMATIDQLLDEWFQHIYPVSPLLHRQRFMHRLRRGDADSDRFFCGLVISVCGATVSTLRRSSAQPVTIQDCVAFVHRHGLLRRDLLEPEYRLDWCIAMYNLGSAYASTAAIDDAAAYHMGCEAVAGVRFLAFYRLDEMIMLEQQQLKRLFLLLLAWSCSADLFGRVSLPMFLCDEPFQKLVPLALSDEQLDPDMAGVAPLCADNPRWHGDRVSYVPGLLALSELFLVWRDAQRRRPVPVGEREAQLKQHLAAIEKIISQLPVELQWRSGLPRPAHVTAGHDVQVANIFVTRLHLRSNLLQTFGVVDGLEYGLIMDSMLEILDHMPNIVFESNGSSIVPKIRDVGAAYLQHLQVCQNSSTDACPGDVVASEKFNRLLLKLKDLDLWPGMTLPSNTPRPAGGSVA</sequence>
<dbReference type="PANTHER" id="PTHR46910:SF40">
    <property type="entry name" value="ZN(II)2CYS6 TRANSCRIPTION FACTOR (EUROFUNG)"/>
    <property type="match status" value="1"/>
</dbReference>
<evidence type="ECO:0000256" key="1">
    <source>
        <dbReference type="ARBA" id="ARBA00023242"/>
    </source>
</evidence>
<dbReference type="RefSeq" id="XP_014171868.1">
    <property type="nucleotide sequence ID" value="XM_014316393.1"/>
</dbReference>
<dbReference type="AlphaFoldDB" id="F0XJW0"/>
<dbReference type="STRING" id="655863.F0XJW0"/>
<organism evidence="5">
    <name type="scientific">Grosmannia clavigera (strain kw1407 / UAMH 11150)</name>
    <name type="common">Blue stain fungus</name>
    <name type="synonym">Graphiocladiella clavigera</name>
    <dbReference type="NCBI Taxonomy" id="655863"/>
    <lineage>
        <taxon>Eukaryota</taxon>
        <taxon>Fungi</taxon>
        <taxon>Dikarya</taxon>
        <taxon>Ascomycota</taxon>
        <taxon>Pezizomycotina</taxon>
        <taxon>Sordariomycetes</taxon>
        <taxon>Sordariomycetidae</taxon>
        <taxon>Ophiostomatales</taxon>
        <taxon>Ophiostomataceae</taxon>
        <taxon>Leptographium</taxon>
    </lineage>
</organism>
<dbReference type="Pfam" id="PF00172">
    <property type="entry name" value="Zn_clus"/>
    <property type="match status" value="1"/>
</dbReference>
<protein>
    <submittedName>
        <fullName evidence="4">C6 zinc finger domain containing protein</fullName>
    </submittedName>
</protein>
<reference evidence="4 5" key="1">
    <citation type="journal article" date="2011" name="Proc. Natl. Acad. Sci. U.S.A.">
        <title>Genome and transcriptome analyses of the mountain pine beetle-fungal symbiont Grosmannia clavigera, a lodgepole pine pathogen.</title>
        <authorList>
            <person name="DiGuistini S."/>
            <person name="Wang Y."/>
            <person name="Liao N.Y."/>
            <person name="Taylor G."/>
            <person name="Tanguay P."/>
            <person name="Feau N."/>
            <person name="Henrissat B."/>
            <person name="Chan S.K."/>
            <person name="Hesse-Orce U."/>
            <person name="Alamouti S.M."/>
            <person name="Tsui C.K.M."/>
            <person name="Docking R.T."/>
            <person name="Levasseur A."/>
            <person name="Haridas S."/>
            <person name="Robertson G."/>
            <person name="Birol I."/>
            <person name="Holt R.A."/>
            <person name="Marra M.A."/>
            <person name="Hamelin R.C."/>
            <person name="Hirst M."/>
            <person name="Jones S.J.M."/>
            <person name="Bohlmann J."/>
            <person name="Breuil C."/>
        </authorList>
    </citation>
    <scope>NUCLEOTIDE SEQUENCE [LARGE SCALE GENOMIC DNA]</scope>
    <source>
        <strain evidence="5">kw1407 / UAMH 11150</strain>
    </source>
</reference>
<evidence type="ECO:0000313" key="5">
    <source>
        <dbReference type="Proteomes" id="UP000007796"/>
    </source>
</evidence>
<dbReference type="GO" id="GO:0000981">
    <property type="term" value="F:DNA-binding transcription factor activity, RNA polymerase II-specific"/>
    <property type="evidence" value="ECO:0007669"/>
    <property type="project" value="InterPro"/>
</dbReference>
<dbReference type="GeneID" id="25975424"/>
<dbReference type="InterPro" id="IPR001138">
    <property type="entry name" value="Zn2Cys6_DnaBD"/>
</dbReference>
<keyword evidence="1" id="KW-0539">Nucleus</keyword>
<feature type="compositionally biased region" description="Polar residues" evidence="2">
    <location>
        <begin position="1"/>
        <end position="23"/>
    </location>
</feature>
<dbReference type="OrthoDB" id="2534600at2759"/>
<name>F0XJW0_GROCL</name>
<dbReference type="PANTHER" id="PTHR46910">
    <property type="entry name" value="TRANSCRIPTION FACTOR PDR1"/>
    <property type="match status" value="1"/>
</dbReference>
<dbReference type="PROSITE" id="PS00463">
    <property type="entry name" value="ZN2_CY6_FUNGAL_1"/>
    <property type="match status" value="1"/>
</dbReference>
<keyword evidence="5" id="KW-1185">Reference proteome</keyword>
<dbReference type="SMART" id="SM00066">
    <property type="entry name" value="GAL4"/>
    <property type="match status" value="1"/>
</dbReference>
<proteinExistence type="predicted"/>
<dbReference type="GO" id="GO:0008270">
    <property type="term" value="F:zinc ion binding"/>
    <property type="evidence" value="ECO:0007669"/>
    <property type="project" value="InterPro"/>
</dbReference>
<dbReference type="CDD" id="cd00067">
    <property type="entry name" value="GAL4"/>
    <property type="match status" value="1"/>
</dbReference>
<dbReference type="eggNOG" id="ENOG502SME5">
    <property type="taxonomic scope" value="Eukaryota"/>
</dbReference>
<dbReference type="Gene3D" id="4.10.240.10">
    <property type="entry name" value="Zn(2)-C6 fungal-type DNA-binding domain"/>
    <property type="match status" value="1"/>
</dbReference>
<dbReference type="HOGENOM" id="CLU_036206_0_0_1"/>
<evidence type="ECO:0000259" key="3">
    <source>
        <dbReference type="PROSITE" id="PS50048"/>
    </source>
</evidence>
<dbReference type="CDD" id="cd12148">
    <property type="entry name" value="fungal_TF_MHR"/>
    <property type="match status" value="1"/>
</dbReference>
<dbReference type="SUPFAM" id="SSF57701">
    <property type="entry name" value="Zn2/Cys6 DNA-binding domain"/>
    <property type="match status" value="1"/>
</dbReference>
<evidence type="ECO:0000256" key="2">
    <source>
        <dbReference type="SAM" id="MobiDB-lite"/>
    </source>
</evidence>
<dbReference type="InParanoid" id="F0XJW0"/>
<dbReference type="PROSITE" id="PS50048">
    <property type="entry name" value="ZN2_CY6_FUNGAL_2"/>
    <property type="match status" value="1"/>
</dbReference>
<feature type="region of interest" description="Disordered" evidence="2">
    <location>
        <begin position="1"/>
        <end position="46"/>
    </location>
</feature>
<dbReference type="InterPro" id="IPR036864">
    <property type="entry name" value="Zn2-C6_fun-type_DNA-bd_sf"/>
</dbReference>
<dbReference type="Proteomes" id="UP000007796">
    <property type="component" value="Unassembled WGS sequence"/>
</dbReference>
<accession>F0XJW0</accession>
<feature type="domain" description="Zn(2)-C6 fungal-type" evidence="3">
    <location>
        <begin position="45"/>
        <end position="77"/>
    </location>
</feature>
<dbReference type="InterPro" id="IPR050987">
    <property type="entry name" value="AtrR-like"/>
</dbReference>
<evidence type="ECO:0000313" key="4">
    <source>
        <dbReference type="EMBL" id="EFX02386.1"/>
    </source>
</evidence>
<dbReference type="EMBL" id="GL629782">
    <property type="protein sequence ID" value="EFX02386.1"/>
    <property type="molecule type" value="Genomic_DNA"/>
</dbReference>
<gene>
    <name evidence="4" type="ORF">CMQ_2435</name>
</gene>